<organism evidence="1 2">
    <name type="scientific">Caldibacillus debilis</name>
    <dbReference type="NCBI Taxonomy" id="301148"/>
    <lineage>
        <taxon>Bacteria</taxon>
        <taxon>Bacillati</taxon>
        <taxon>Bacillota</taxon>
        <taxon>Bacilli</taxon>
        <taxon>Bacillales</taxon>
        <taxon>Bacillaceae</taxon>
        <taxon>Caldibacillus</taxon>
    </lineage>
</organism>
<proteinExistence type="predicted"/>
<comment type="caution">
    <text evidence="1">The sequence shown here is derived from an EMBL/GenBank/DDBJ whole genome shotgun (WGS) entry which is preliminary data.</text>
</comment>
<accession>A0A150L8Z7</accession>
<evidence type="ECO:0000313" key="2">
    <source>
        <dbReference type="Proteomes" id="UP000075683"/>
    </source>
</evidence>
<protein>
    <submittedName>
        <fullName evidence="1">Uncharacterized protein</fullName>
    </submittedName>
</protein>
<dbReference type="STRING" id="301148.B4135_0505"/>
<name>A0A150L8Z7_9BACI</name>
<evidence type="ECO:0000313" key="1">
    <source>
        <dbReference type="EMBL" id="KYD08823.1"/>
    </source>
</evidence>
<gene>
    <name evidence="1" type="ORF">B4135_0505</name>
</gene>
<dbReference type="EMBL" id="LQYT01000135">
    <property type="protein sequence ID" value="KYD08823.1"/>
    <property type="molecule type" value="Genomic_DNA"/>
</dbReference>
<reference evidence="1 2" key="1">
    <citation type="submission" date="2016-01" db="EMBL/GenBank/DDBJ databases">
        <title>Draft Genome Sequences of Seven Thermophilic Sporeformers Isolated from Foods.</title>
        <authorList>
            <person name="Berendsen E.M."/>
            <person name="Wells-Bennik M.H."/>
            <person name="Krawcyk A.O."/>
            <person name="De Jong A."/>
            <person name="Holsappel S."/>
            <person name="Eijlander R.T."/>
            <person name="Kuipers O.P."/>
        </authorList>
    </citation>
    <scope>NUCLEOTIDE SEQUENCE [LARGE SCALE GENOMIC DNA]</scope>
    <source>
        <strain evidence="1 2">B4135</strain>
    </source>
</reference>
<dbReference type="AlphaFoldDB" id="A0A150L8Z7"/>
<dbReference type="Proteomes" id="UP000075683">
    <property type="component" value="Unassembled WGS sequence"/>
</dbReference>
<sequence>MSGKGQPMIIGKPPGQTRPLLFLMNSSCQHPVQKAQC</sequence>